<evidence type="ECO:0000256" key="1">
    <source>
        <dbReference type="SAM" id="Coils"/>
    </source>
</evidence>
<dbReference type="InParanoid" id="A0A397S1C3"/>
<evidence type="ECO:0008006" key="4">
    <source>
        <dbReference type="Google" id="ProtNLM"/>
    </source>
</evidence>
<sequence length="447" mass="52325">MKKVKFAVKDQRSLELQEDASKGDIIDLTDEISIDTSSIEVKIKNEIDALKDNEYNNRLKKEREDLAIKAKLEMENSLQKQKSEYEQRIAKLEESIHKAELDKDLALKEKEIKEKEEINRLDSKLKEAENEKKLAVAEALNKKELEIKQKEAKILGLEADIKLKEQQAELEKKSIEDKYKERLEMKNAEVEYYKDLKKKLSTKMVGETLEQHCLIEFNRVRSYAFPNAYFEKDNDVVEGTKGDFVYREDLDGVELLSIMFEMKNEMDTTQTKHKNEDFLDKLDKDRKKKHCEYAVLVTLLEADNELYDNIVDVSYKYPKMYIIRPQFFLSLIGLLRNSALNSIKYKKELELVKNQDIDVSDFEAKMLDFQDKFGRNYRIASEKFQTAIDEIDKSIAHLNKIKDALISSENNLRLANDKAQDLSIKKLTRGNPTMQKKFEDVKKGIEE</sequence>
<dbReference type="OrthoDB" id="3224137at2"/>
<dbReference type="RefSeq" id="WP_119015318.1">
    <property type="nucleotide sequence ID" value="NZ_QXEV01000001.1"/>
</dbReference>
<dbReference type="PIRSF" id="PIRSF005850">
    <property type="entry name" value="UCP005850"/>
    <property type="match status" value="1"/>
</dbReference>
<name>A0A397S1C3_9MOLU</name>
<evidence type="ECO:0000313" key="2">
    <source>
        <dbReference type="EMBL" id="RIA78576.1"/>
    </source>
</evidence>
<reference evidence="2 3" key="1">
    <citation type="submission" date="2018-08" db="EMBL/GenBank/DDBJ databases">
        <title>Genomic Encyclopedia of Archaeal and Bacterial Type Strains, Phase II (KMG-II): from individual species to whole genera.</title>
        <authorList>
            <person name="Goeker M."/>
        </authorList>
    </citation>
    <scope>NUCLEOTIDE SEQUENCE [LARGE SCALE GENOMIC DNA]</scope>
    <source>
        <strain evidence="2 3">ATCC 27112</strain>
    </source>
</reference>
<protein>
    <recommendedName>
        <fullName evidence="4">DUF2130 domain-containing protein</fullName>
    </recommendedName>
</protein>
<comment type="caution">
    <text evidence="2">The sequence shown here is derived from an EMBL/GenBank/DDBJ whole genome shotgun (WGS) entry which is preliminary data.</text>
</comment>
<dbReference type="Pfam" id="PF09903">
    <property type="entry name" value="DUF2130"/>
    <property type="match status" value="1"/>
</dbReference>
<dbReference type="EMBL" id="QXEV01000001">
    <property type="protein sequence ID" value="RIA78576.1"/>
    <property type="molecule type" value="Genomic_DNA"/>
</dbReference>
<proteinExistence type="predicted"/>
<dbReference type="AlphaFoldDB" id="A0A397S1C3"/>
<dbReference type="Proteomes" id="UP000266506">
    <property type="component" value="Unassembled WGS sequence"/>
</dbReference>
<evidence type="ECO:0000313" key="3">
    <source>
        <dbReference type="Proteomes" id="UP000266506"/>
    </source>
</evidence>
<keyword evidence="1" id="KW-0175">Coiled coil</keyword>
<dbReference type="InterPro" id="IPR019219">
    <property type="entry name" value="DUF2130"/>
</dbReference>
<organism evidence="2 3">
    <name type="scientific">Anaeroplasma bactoclasticum</name>
    <dbReference type="NCBI Taxonomy" id="2088"/>
    <lineage>
        <taxon>Bacteria</taxon>
        <taxon>Bacillati</taxon>
        <taxon>Mycoplasmatota</taxon>
        <taxon>Mollicutes</taxon>
        <taxon>Anaeroplasmatales</taxon>
        <taxon>Anaeroplasmataceae</taxon>
        <taxon>Anaeroplasma</taxon>
    </lineage>
</organism>
<feature type="coiled-coil region" evidence="1">
    <location>
        <begin position="56"/>
        <end position="167"/>
    </location>
</feature>
<gene>
    <name evidence="2" type="ORF">EI71_00137</name>
</gene>
<accession>A0A397S1C3</accession>
<keyword evidence="3" id="KW-1185">Reference proteome</keyword>